<dbReference type="Gene3D" id="1.10.10.60">
    <property type="entry name" value="Homeodomain-like"/>
    <property type="match status" value="1"/>
</dbReference>
<evidence type="ECO:0000313" key="3">
    <source>
        <dbReference type="EMBL" id="MPL94196.1"/>
    </source>
</evidence>
<sequence>MELRDRIIEVSSDLFMSNGCKSVTMDEVAAANGISKRTLYEHFKDKTNLLEECLLMMEEKMKMLGEKAFSGSKSIIELVCLEHESQSDMMINMRIRFFEELKKYYPALYEKMDKRFTDFHKVTTRKFLERGQKEGLFFINIDMEVVGRMVFEIATIIQNSEIFSLANHSRKQLFRETMVMYFRGISTEEGIKMIDKYLNIKE</sequence>
<protein>
    <recommendedName>
        <fullName evidence="2">HTH tetR-type domain-containing protein</fullName>
    </recommendedName>
</protein>
<dbReference type="EMBL" id="VSSQ01000418">
    <property type="protein sequence ID" value="MPL94196.1"/>
    <property type="molecule type" value="Genomic_DNA"/>
</dbReference>
<dbReference type="GO" id="GO:0003677">
    <property type="term" value="F:DNA binding"/>
    <property type="evidence" value="ECO:0007669"/>
    <property type="project" value="UniProtKB-KW"/>
</dbReference>
<name>A0A644VS88_9ZZZZ</name>
<dbReference type="Gene3D" id="1.10.357.10">
    <property type="entry name" value="Tetracycline Repressor, domain 2"/>
    <property type="match status" value="1"/>
</dbReference>
<organism evidence="3">
    <name type="scientific">bioreactor metagenome</name>
    <dbReference type="NCBI Taxonomy" id="1076179"/>
    <lineage>
        <taxon>unclassified sequences</taxon>
        <taxon>metagenomes</taxon>
        <taxon>ecological metagenomes</taxon>
    </lineage>
</organism>
<reference evidence="3" key="1">
    <citation type="submission" date="2019-08" db="EMBL/GenBank/DDBJ databases">
        <authorList>
            <person name="Kucharzyk K."/>
            <person name="Murdoch R.W."/>
            <person name="Higgins S."/>
            <person name="Loffler F."/>
        </authorList>
    </citation>
    <scope>NUCLEOTIDE SEQUENCE</scope>
</reference>
<dbReference type="PANTHER" id="PTHR43479">
    <property type="entry name" value="ACREF/ENVCD OPERON REPRESSOR-RELATED"/>
    <property type="match status" value="1"/>
</dbReference>
<comment type="caution">
    <text evidence="3">The sequence shown here is derived from an EMBL/GenBank/DDBJ whole genome shotgun (WGS) entry which is preliminary data.</text>
</comment>
<dbReference type="AlphaFoldDB" id="A0A644VS88"/>
<dbReference type="SUPFAM" id="SSF46689">
    <property type="entry name" value="Homeodomain-like"/>
    <property type="match status" value="1"/>
</dbReference>
<evidence type="ECO:0000256" key="1">
    <source>
        <dbReference type="ARBA" id="ARBA00023125"/>
    </source>
</evidence>
<dbReference type="PANTHER" id="PTHR43479:SF11">
    <property type="entry name" value="ACREF_ENVCD OPERON REPRESSOR-RELATED"/>
    <property type="match status" value="1"/>
</dbReference>
<dbReference type="Pfam" id="PF00440">
    <property type="entry name" value="TetR_N"/>
    <property type="match status" value="1"/>
</dbReference>
<accession>A0A644VS88</accession>
<evidence type="ECO:0000259" key="2">
    <source>
        <dbReference type="PROSITE" id="PS50977"/>
    </source>
</evidence>
<feature type="domain" description="HTH tetR-type" evidence="2">
    <location>
        <begin position="1"/>
        <end position="61"/>
    </location>
</feature>
<dbReference type="PRINTS" id="PR00455">
    <property type="entry name" value="HTHTETR"/>
</dbReference>
<dbReference type="InterPro" id="IPR009057">
    <property type="entry name" value="Homeodomain-like_sf"/>
</dbReference>
<dbReference type="PROSITE" id="PS50977">
    <property type="entry name" value="HTH_TETR_2"/>
    <property type="match status" value="1"/>
</dbReference>
<dbReference type="InterPro" id="IPR050624">
    <property type="entry name" value="HTH-type_Tx_Regulator"/>
</dbReference>
<gene>
    <name evidence="3" type="ORF">SDC9_40346</name>
</gene>
<proteinExistence type="predicted"/>
<keyword evidence="1" id="KW-0238">DNA-binding</keyword>
<dbReference type="InterPro" id="IPR001647">
    <property type="entry name" value="HTH_TetR"/>
</dbReference>